<accession>A0A2P5W0M3</accession>
<organism evidence="1 2">
    <name type="scientific">Gossypium barbadense</name>
    <name type="common">Sea Island cotton</name>
    <name type="synonym">Hibiscus barbadensis</name>
    <dbReference type="NCBI Taxonomy" id="3634"/>
    <lineage>
        <taxon>Eukaryota</taxon>
        <taxon>Viridiplantae</taxon>
        <taxon>Streptophyta</taxon>
        <taxon>Embryophyta</taxon>
        <taxon>Tracheophyta</taxon>
        <taxon>Spermatophyta</taxon>
        <taxon>Magnoliopsida</taxon>
        <taxon>eudicotyledons</taxon>
        <taxon>Gunneridae</taxon>
        <taxon>Pentapetalae</taxon>
        <taxon>rosids</taxon>
        <taxon>malvids</taxon>
        <taxon>Malvales</taxon>
        <taxon>Malvaceae</taxon>
        <taxon>Malvoideae</taxon>
        <taxon>Gossypium</taxon>
    </lineage>
</organism>
<dbReference type="AlphaFoldDB" id="A0A2P5W0M3"/>
<dbReference type="OrthoDB" id="1937287at2759"/>
<proteinExistence type="predicted"/>
<name>A0A2P5W0M3_GOSBA</name>
<protein>
    <submittedName>
        <fullName evidence="1">Uncharacterized protein</fullName>
    </submittedName>
</protein>
<sequence length="407" mass="46438">MDHNEKKPVSRKYKPRVPCSSAISKDHTDEQFGKFLKLLTKLHINLPFIEALWQMPNAVKFLKELLANKRKFDEASHEIRSKNIHEPCSSNNKGPIYEEGRLQIEELDECCAHKPRTHDKPKPRHDRLNVSPNKLKVGDKVLLDAPDSRITTSEPNRAIPFTVLNIFPYGTVKVTHSEFSTFKILRGRPLGVGYCIDWTAIEQTQLADAVRALLTADPWGFFFEIVEPTYLELTLELCSTFHLQSVMTKFDDHRMVQFRLSGLVRQLSMPEFGVALGLYTKEFMDDDNFNSLHRYIHYSPSNCWKALVPASATYDPSRSKASALAPSLRYLHAILAQHPDRMAREHRNLQLHGKRSSTTAMSCSTTTITSSLDTVVVRPNLYHHWSSLLQSHPCLSRLLSDVPTGHL</sequence>
<gene>
    <name evidence="1" type="ORF">GOBAR_AA36083</name>
</gene>
<dbReference type="Proteomes" id="UP000239757">
    <property type="component" value="Unassembled WGS sequence"/>
</dbReference>
<evidence type="ECO:0000313" key="1">
    <source>
        <dbReference type="EMBL" id="PPR84629.1"/>
    </source>
</evidence>
<reference evidence="1 2" key="1">
    <citation type="submission" date="2015-01" db="EMBL/GenBank/DDBJ databases">
        <title>Genome of allotetraploid Gossypium barbadense reveals genomic plasticity and fiber elongation in cotton evolution.</title>
        <authorList>
            <person name="Chen X."/>
            <person name="Liu X."/>
            <person name="Zhao B."/>
            <person name="Zheng H."/>
            <person name="Hu Y."/>
            <person name="Lu G."/>
            <person name="Yang C."/>
            <person name="Chen J."/>
            <person name="Shan C."/>
            <person name="Zhang L."/>
            <person name="Zhou Y."/>
            <person name="Wang L."/>
            <person name="Guo W."/>
            <person name="Bai Y."/>
            <person name="Ruan J."/>
            <person name="Shangguan X."/>
            <person name="Mao Y."/>
            <person name="Jiang J."/>
            <person name="Zhu Y."/>
            <person name="Lei J."/>
            <person name="Kang H."/>
            <person name="Chen S."/>
            <person name="He X."/>
            <person name="Wang R."/>
            <person name="Wang Y."/>
            <person name="Chen J."/>
            <person name="Wang L."/>
            <person name="Yu S."/>
            <person name="Wang B."/>
            <person name="Wei J."/>
            <person name="Song S."/>
            <person name="Lu X."/>
            <person name="Gao Z."/>
            <person name="Gu W."/>
            <person name="Deng X."/>
            <person name="Ma D."/>
            <person name="Wang S."/>
            <person name="Liang W."/>
            <person name="Fang L."/>
            <person name="Cai C."/>
            <person name="Zhu X."/>
            <person name="Zhou B."/>
            <person name="Zhang Y."/>
            <person name="Chen Z."/>
            <person name="Xu S."/>
            <person name="Zhu R."/>
            <person name="Wang S."/>
            <person name="Zhang T."/>
            <person name="Zhao G."/>
        </authorList>
    </citation>
    <scope>NUCLEOTIDE SEQUENCE [LARGE SCALE GENOMIC DNA]</scope>
    <source>
        <strain evidence="2">cv. Xinhai21</strain>
        <tissue evidence="1">Leaf</tissue>
    </source>
</reference>
<dbReference type="EMBL" id="KZ669761">
    <property type="protein sequence ID" value="PPR84629.1"/>
    <property type="molecule type" value="Genomic_DNA"/>
</dbReference>
<evidence type="ECO:0000313" key="2">
    <source>
        <dbReference type="Proteomes" id="UP000239757"/>
    </source>
</evidence>